<dbReference type="GO" id="GO:0005886">
    <property type="term" value="C:plasma membrane"/>
    <property type="evidence" value="ECO:0007669"/>
    <property type="project" value="TreeGrafter"/>
</dbReference>
<dbReference type="GO" id="GO:0071555">
    <property type="term" value="P:cell wall organization"/>
    <property type="evidence" value="ECO:0007669"/>
    <property type="project" value="TreeGrafter"/>
</dbReference>
<feature type="non-terminal residue" evidence="2">
    <location>
        <position position="135"/>
    </location>
</feature>
<proteinExistence type="predicted"/>
<dbReference type="PANTHER" id="PTHR30627">
    <property type="entry name" value="PEPTIDOGLYCAN D,D-TRANSPEPTIDASE"/>
    <property type="match status" value="1"/>
</dbReference>
<comment type="caution">
    <text evidence="2">The sequence shown here is derived from an EMBL/GenBank/DDBJ whole genome shotgun (WGS) entry which is preliminary data.</text>
</comment>
<dbReference type="GO" id="GO:0071972">
    <property type="term" value="F:peptidoglycan L,D-transpeptidase activity"/>
    <property type="evidence" value="ECO:0007669"/>
    <property type="project" value="TreeGrafter"/>
</dbReference>
<dbReference type="AlphaFoldDB" id="A0A9X9F3B5"/>
<dbReference type="InterPro" id="IPR012338">
    <property type="entry name" value="Beta-lactam/transpept-like"/>
</dbReference>
<dbReference type="Proteomes" id="UP000308444">
    <property type="component" value="Unassembled WGS sequence"/>
</dbReference>
<feature type="non-terminal residue" evidence="2">
    <location>
        <position position="1"/>
    </location>
</feature>
<dbReference type="GO" id="GO:0008658">
    <property type="term" value="F:penicillin binding"/>
    <property type="evidence" value="ECO:0007669"/>
    <property type="project" value="InterPro"/>
</dbReference>
<feature type="domain" description="Penicillin-binding protein transpeptidase" evidence="1">
    <location>
        <begin position="4"/>
        <end position="131"/>
    </location>
</feature>
<gene>
    <name evidence="2" type="ORF">FC695_31175</name>
</gene>
<dbReference type="EMBL" id="SZOH01002926">
    <property type="protein sequence ID" value="TKI92605.1"/>
    <property type="molecule type" value="Genomic_DNA"/>
</dbReference>
<evidence type="ECO:0000259" key="1">
    <source>
        <dbReference type="Pfam" id="PF00905"/>
    </source>
</evidence>
<evidence type="ECO:0000313" key="3">
    <source>
        <dbReference type="Proteomes" id="UP000308444"/>
    </source>
</evidence>
<dbReference type="SUPFAM" id="SSF56601">
    <property type="entry name" value="beta-lactamase/transpeptidase-like"/>
    <property type="match status" value="1"/>
</dbReference>
<organism evidence="2 3">
    <name type="scientific">Bacillus cereus</name>
    <dbReference type="NCBI Taxonomy" id="1396"/>
    <lineage>
        <taxon>Bacteria</taxon>
        <taxon>Bacillati</taxon>
        <taxon>Bacillota</taxon>
        <taxon>Bacilli</taxon>
        <taxon>Bacillales</taxon>
        <taxon>Bacillaceae</taxon>
        <taxon>Bacillus</taxon>
        <taxon>Bacillus cereus group</taxon>
    </lineage>
</organism>
<name>A0A9X9F3B5_BACCE</name>
<accession>A0A9X9F3B5</accession>
<dbReference type="InterPro" id="IPR001460">
    <property type="entry name" value="PCN-bd_Tpept"/>
</dbReference>
<protein>
    <submittedName>
        <fullName evidence="2">Penicillin-binding protein</fullName>
    </submittedName>
</protein>
<dbReference type="InterPro" id="IPR050515">
    <property type="entry name" value="Beta-lactam/transpept"/>
</dbReference>
<reference evidence="2 3" key="1">
    <citation type="journal article" date="2019" name="Environ. Microbiol.">
        <title>An active ?-lactamase is a part of an orchestrated cell wall stress resistance network of Bacillus subtilis and related rhizosphere species.</title>
        <authorList>
            <person name="Bucher T."/>
            <person name="Keren-Paz A."/>
            <person name="Hausser J."/>
            <person name="Olender T."/>
            <person name="Cytryn E."/>
            <person name="Kolodkin-Gal I."/>
        </authorList>
    </citation>
    <scope>NUCLEOTIDE SEQUENCE [LARGE SCALE GENOMIC DNA]</scope>
    <source>
        <strain evidence="2 3">I32</strain>
    </source>
</reference>
<evidence type="ECO:0000313" key="2">
    <source>
        <dbReference type="EMBL" id="TKI92605.1"/>
    </source>
</evidence>
<sequence>GSSKPKKSWKEFGDIDDLRALQVSSNVYMFNTALQMAGINYVPNNPLDIKQETFNKMRYYFRQFGLGVSTGIDLPNESIGQVGRTDNIPGFLLDYAIGQYDTYTPLQLAQYISTIANGGYRMKPQIVQEVREQPN</sequence>
<dbReference type="PANTHER" id="PTHR30627:SF2">
    <property type="entry name" value="PEPTIDOGLYCAN D,D-TRANSPEPTIDASE MRDA"/>
    <property type="match status" value="1"/>
</dbReference>
<dbReference type="Pfam" id="PF00905">
    <property type="entry name" value="Transpeptidase"/>
    <property type="match status" value="1"/>
</dbReference>
<dbReference type="Gene3D" id="3.40.710.10">
    <property type="entry name" value="DD-peptidase/beta-lactamase superfamily"/>
    <property type="match status" value="1"/>
</dbReference>